<dbReference type="EMBL" id="CM055728">
    <property type="protein sequence ID" value="KAJ8015813.1"/>
    <property type="molecule type" value="Genomic_DNA"/>
</dbReference>
<sequence>MVCLWCTSSSCSSSPYFQTPPSPPCKVRPLKNAVLCPERFSLVDAGNIIRLLAPDLGLFLSGLFILRLVRKLLHTVPQINIHDNCIVPSDPEDLEASDSESEVDSEVTDDSSYDSSDVSLVTPAEPPQFVQKFIAFAMGLCFLLSPIMDTIGKVAVTILLGLAGIALPSLTSAVYFGTFLGLVSWWVYLRSLSLLLFSTLCVTMAIFSAGHLLVLYLYQLPLTQNIIPPEDIYAR</sequence>
<gene>
    <name evidence="1" type="ORF">DPEC_G00000250</name>
</gene>
<proteinExistence type="predicted"/>
<evidence type="ECO:0000313" key="1">
    <source>
        <dbReference type="EMBL" id="KAJ8015813.1"/>
    </source>
</evidence>
<reference evidence="1" key="1">
    <citation type="submission" date="2021-05" db="EMBL/GenBank/DDBJ databases">
        <authorList>
            <person name="Pan Q."/>
            <person name="Jouanno E."/>
            <person name="Zahm M."/>
            <person name="Klopp C."/>
            <person name="Cabau C."/>
            <person name="Louis A."/>
            <person name="Berthelot C."/>
            <person name="Parey E."/>
            <person name="Roest Crollius H."/>
            <person name="Montfort J."/>
            <person name="Robinson-Rechavi M."/>
            <person name="Bouchez O."/>
            <person name="Lampietro C."/>
            <person name="Lopez Roques C."/>
            <person name="Donnadieu C."/>
            <person name="Postlethwait J."/>
            <person name="Bobe J."/>
            <person name="Dillon D."/>
            <person name="Chandos A."/>
            <person name="von Hippel F."/>
            <person name="Guiguen Y."/>
        </authorList>
    </citation>
    <scope>NUCLEOTIDE SEQUENCE</scope>
    <source>
        <strain evidence="1">YG-Jan2019</strain>
    </source>
</reference>
<dbReference type="Proteomes" id="UP001157502">
    <property type="component" value="Chromosome 1"/>
</dbReference>
<accession>A0ACC2HIY5</accession>
<protein>
    <submittedName>
        <fullName evidence="1">Uncharacterized protein</fullName>
    </submittedName>
</protein>
<name>A0ACC2HIY5_DALPE</name>
<evidence type="ECO:0000313" key="2">
    <source>
        <dbReference type="Proteomes" id="UP001157502"/>
    </source>
</evidence>
<comment type="caution">
    <text evidence="1">The sequence shown here is derived from an EMBL/GenBank/DDBJ whole genome shotgun (WGS) entry which is preliminary data.</text>
</comment>
<keyword evidence="2" id="KW-1185">Reference proteome</keyword>
<organism evidence="1 2">
    <name type="scientific">Dallia pectoralis</name>
    <name type="common">Alaska blackfish</name>
    <dbReference type="NCBI Taxonomy" id="75939"/>
    <lineage>
        <taxon>Eukaryota</taxon>
        <taxon>Metazoa</taxon>
        <taxon>Chordata</taxon>
        <taxon>Craniata</taxon>
        <taxon>Vertebrata</taxon>
        <taxon>Euteleostomi</taxon>
        <taxon>Actinopterygii</taxon>
        <taxon>Neopterygii</taxon>
        <taxon>Teleostei</taxon>
        <taxon>Protacanthopterygii</taxon>
        <taxon>Esociformes</taxon>
        <taxon>Umbridae</taxon>
        <taxon>Dallia</taxon>
    </lineage>
</organism>